<feature type="domain" description="DUF6444" evidence="3">
    <location>
        <begin position="4"/>
        <end position="88"/>
    </location>
</feature>
<dbReference type="AlphaFoldDB" id="A0A0F0CJQ2"/>
<feature type="compositionally biased region" description="Basic and acidic residues" evidence="1">
    <location>
        <begin position="69"/>
        <end position="78"/>
    </location>
</feature>
<evidence type="ECO:0000256" key="1">
    <source>
        <dbReference type="SAM" id="MobiDB-lite"/>
    </source>
</evidence>
<evidence type="ECO:0000259" key="3">
    <source>
        <dbReference type="Pfam" id="PF20042"/>
    </source>
</evidence>
<protein>
    <submittedName>
        <fullName evidence="4">Transposase IS66</fullName>
    </submittedName>
</protein>
<proteinExistence type="predicted"/>
<comment type="caution">
    <text evidence="4">The sequence shown here is derived from an EMBL/GenBank/DDBJ whole genome shotgun (WGS) entry which is preliminary data.</text>
</comment>
<name>A0A0F0CJQ2_9BACT</name>
<gene>
    <name evidence="4" type="ORF">OMAG_002567</name>
</gene>
<dbReference type="EMBL" id="JYNY01000538">
    <property type="protein sequence ID" value="KJJ83558.1"/>
    <property type="molecule type" value="Genomic_DNA"/>
</dbReference>
<evidence type="ECO:0000313" key="4">
    <source>
        <dbReference type="EMBL" id="KJJ83558.1"/>
    </source>
</evidence>
<keyword evidence="5" id="KW-1185">Reference proteome</keyword>
<dbReference type="InterPro" id="IPR052344">
    <property type="entry name" value="Transposase-related"/>
</dbReference>
<feature type="compositionally biased region" description="Polar residues" evidence="1">
    <location>
        <begin position="84"/>
        <end position="95"/>
    </location>
</feature>
<sequence length="173" mass="19419">MIQLPNKEEIRKAYKEGEDSVVNLFEKMIDYIEMLSVQVKDLQSQVSKSSKNSSKPPSSDGYKKPRTSSLRDRSDKKTGGQNGHQGHTLTMVDNPNHTEVHRVGRCGNCNISLIDIEVVDYEKRQVFDVPPIKIYVTEHKAEIKDCPSCGKRNKAEFPEGVAQPVQYGNGVKA</sequence>
<evidence type="ECO:0000259" key="2">
    <source>
        <dbReference type="Pfam" id="PF13005"/>
    </source>
</evidence>
<reference evidence="4 5" key="1">
    <citation type="submission" date="2015-02" db="EMBL/GenBank/DDBJ databases">
        <title>Single-cell genomics of uncultivated deep-branching MTB reveals a conserved set of magnetosome genes.</title>
        <authorList>
            <person name="Kolinko S."/>
            <person name="Richter M."/>
            <person name="Glockner F.O."/>
            <person name="Brachmann A."/>
            <person name="Schuler D."/>
        </authorList>
    </citation>
    <scope>NUCLEOTIDE SEQUENCE [LARGE SCALE GENOMIC DNA]</scope>
    <source>
        <strain evidence="4">SKK-01</strain>
    </source>
</reference>
<accession>A0A0F0CJQ2</accession>
<feature type="non-terminal residue" evidence="4">
    <location>
        <position position="173"/>
    </location>
</feature>
<dbReference type="Proteomes" id="UP000033428">
    <property type="component" value="Unassembled WGS sequence"/>
</dbReference>
<evidence type="ECO:0000313" key="5">
    <source>
        <dbReference type="Proteomes" id="UP000033428"/>
    </source>
</evidence>
<dbReference type="PANTHER" id="PTHR33678">
    <property type="entry name" value="BLL1576 PROTEIN"/>
    <property type="match status" value="1"/>
</dbReference>
<dbReference type="Pfam" id="PF13005">
    <property type="entry name" value="zf-IS66"/>
    <property type="match status" value="1"/>
</dbReference>
<organism evidence="4 5">
    <name type="scientific">Candidatus Omnitrophus magneticus</name>
    <dbReference type="NCBI Taxonomy" id="1609969"/>
    <lineage>
        <taxon>Bacteria</taxon>
        <taxon>Pseudomonadati</taxon>
        <taxon>Candidatus Omnitrophota</taxon>
        <taxon>Candidatus Omnitrophus</taxon>
    </lineage>
</organism>
<dbReference type="InterPro" id="IPR024474">
    <property type="entry name" value="Znf_dom_IS66"/>
</dbReference>
<dbReference type="InterPro" id="IPR045618">
    <property type="entry name" value="DUF6444"/>
</dbReference>
<dbReference type="PANTHER" id="PTHR33678:SF1">
    <property type="entry name" value="BLL1576 PROTEIN"/>
    <property type="match status" value="1"/>
</dbReference>
<feature type="domain" description="Transposase IS66 zinc-finger binding" evidence="2">
    <location>
        <begin position="106"/>
        <end position="150"/>
    </location>
</feature>
<dbReference type="Pfam" id="PF20042">
    <property type="entry name" value="DUF6444"/>
    <property type="match status" value="1"/>
</dbReference>
<feature type="region of interest" description="Disordered" evidence="1">
    <location>
        <begin position="44"/>
        <end position="96"/>
    </location>
</feature>
<feature type="compositionally biased region" description="Low complexity" evidence="1">
    <location>
        <begin position="47"/>
        <end position="59"/>
    </location>
</feature>